<dbReference type="Gene3D" id="2.60.120.430">
    <property type="entry name" value="Galactose-binding lectin"/>
    <property type="match status" value="2"/>
</dbReference>
<dbReference type="InterPro" id="IPR039448">
    <property type="entry name" value="Beta_helix"/>
</dbReference>
<accession>A0ABV9T4G8</accession>
<feature type="domain" description="Malectin" evidence="2">
    <location>
        <begin position="836"/>
        <end position="975"/>
    </location>
</feature>
<dbReference type="Pfam" id="PF11721">
    <property type="entry name" value="Malectin"/>
    <property type="match status" value="2"/>
</dbReference>
<dbReference type="PANTHER" id="PTHR36453:SF1">
    <property type="entry name" value="RIGHT HANDED BETA HELIX DOMAIN-CONTAINING PROTEIN"/>
    <property type="match status" value="1"/>
</dbReference>
<dbReference type="InterPro" id="IPR021720">
    <property type="entry name" value="Malectin_dom"/>
</dbReference>
<evidence type="ECO:0000259" key="3">
    <source>
        <dbReference type="Pfam" id="PF13229"/>
    </source>
</evidence>
<evidence type="ECO:0000313" key="5">
    <source>
        <dbReference type="EMBL" id="MFC4873633.1"/>
    </source>
</evidence>
<sequence>MNTILSKLILCCALLVSGLQAEAANYYFSNETGDDSRSASQAQNPSTPWKSINKLNAVFSTLKPGDAVLFRRGETFYGTIHINASGSSGNPIKIGAYGSGSKPIITSLEEIKGWKSIGNGIYESTNSYSPSEVSVVLLDDKIQEKGRYPNRDAANGGYLTIDSNSGNSAVTSKDLPSSPSFSGGEVVIRKIQWIIDRHPISSHSGNTINYAGSGPFSPSKGYGFFIQGHLGTLDRFGEWFYSKASKKLNVFFGSSGPGANKVFMSTADHLLTKSYNASHILIENINFRGSNKDALHLAGGDGFKIINTDINYAGENGVIAMSVTRLEIDNCNVSYSLNNGIYLRYGNVGAKVTNSKVENTFPFQGGAQNGDNNGVGIFTRSDNALVENNIVRNTGFNGIFFMGNETIIKNNLVDGYCLLKNDGGGIYSFGGNTSGKFRKVENNIILNGRATNHGTPRAELFSSKPHSSGIFLDDNVDGVDIINNTIAHTEYSGIKIANAKNINVRNNLFYDTDSHVLLGNSNNGGDTRNISLKNNVYFSKHPDQMAYTFRSNQKDIPDIGSFDNNHFVRPLGDNHSIYLRYGDSGSSQVEKYLDLKRWQKSYNKDVNSKTLPSPVSPFEVTELIGKSLYENINFLRNITGFWCNDCQSSWVTGKLNGGSLKVESPSYSSAAVSVGSVNKDKNYVLKFKAVASKQGTLRVFLRHTGSPWQQVSPSTTLNISTSAKEYSVLIQPYTNVEKPAVMLVSDEGNWTYWIDDFELKEAKVNITKPEEVFLFEYNHSKSPKTVSLDGNYVDGRNKPYSGKIEIPPYSSVLLIKTSGKIESESAKNSLSDEGIFINVGGTNQVSHEGVNFVSDTGTGYFSSNSNNSENNNLSSSPLFQTYRFANTLTYKIPVPNGNYKVITYHKESYFGTGGRTAKKGQRVFDILIENKTVKKGLDMFVENQNKETTLAFENIQVRDGEMEIKLVASANNATLSGIAVIPLDNNTISEKSSSTSIFINAGSNETATFKGISFQSDTDNNFYSNSNYISYPNASSEKIFQSHRFANELKYAIPVPNGTYTVITYHNETYFGKRISDTGPGRRVFDIFIEGERVKTKLDLYRESGNKPIALEFTDVKVADGKMNIDMVASANNATISGIAIIDSSNKILASSANLREIIEEDSSDDPEINEVTPFGQLQDFTIYPNPASEIATVKIQKDIGKFTLFIHNASGQMIQYHDSNTIYDGNGEYKFHVNQLQKGIYIITISPEKGGIERLKLMVNP</sequence>
<name>A0ABV9T4G8_9BACT</name>
<dbReference type="SMART" id="SM00710">
    <property type="entry name" value="PbH1"/>
    <property type="match status" value="8"/>
</dbReference>
<feature type="chain" id="PRO_5045849579" evidence="1">
    <location>
        <begin position="24"/>
        <end position="1262"/>
    </location>
</feature>
<dbReference type="Pfam" id="PF13229">
    <property type="entry name" value="Beta_helix"/>
    <property type="match status" value="1"/>
</dbReference>
<keyword evidence="1" id="KW-0732">Signal</keyword>
<gene>
    <name evidence="5" type="ORF">ACFPFU_18165</name>
</gene>
<dbReference type="InterPro" id="IPR026444">
    <property type="entry name" value="Secre_tail"/>
</dbReference>
<keyword evidence="6" id="KW-1185">Reference proteome</keyword>
<dbReference type="SUPFAM" id="SSF49785">
    <property type="entry name" value="Galactose-binding domain-like"/>
    <property type="match status" value="3"/>
</dbReference>
<dbReference type="Proteomes" id="UP001595818">
    <property type="component" value="Unassembled WGS sequence"/>
</dbReference>
<comment type="caution">
    <text evidence="5">The sequence shown here is derived from an EMBL/GenBank/DDBJ whole genome shotgun (WGS) entry which is preliminary data.</text>
</comment>
<evidence type="ECO:0000256" key="1">
    <source>
        <dbReference type="SAM" id="SignalP"/>
    </source>
</evidence>
<dbReference type="Pfam" id="PF18962">
    <property type="entry name" value="Por_Secre_tail"/>
    <property type="match status" value="1"/>
</dbReference>
<dbReference type="InterPro" id="IPR006626">
    <property type="entry name" value="PbH1"/>
</dbReference>
<dbReference type="NCBIfam" id="TIGR04183">
    <property type="entry name" value="Por_Secre_tail"/>
    <property type="match status" value="1"/>
</dbReference>
<evidence type="ECO:0000259" key="2">
    <source>
        <dbReference type="Pfam" id="PF11721"/>
    </source>
</evidence>
<dbReference type="EMBL" id="JBHSJJ010000011">
    <property type="protein sequence ID" value="MFC4873633.1"/>
    <property type="molecule type" value="Genomic_DNA"/>
</dbReference>
<feature type="domain" description="Secretion system C-terminal sorting" evidence="4">
    <location>
        <begin position="1183"/>
        <end position="1253"/>
    </location>
</feature>
<dbReference type="InterPro" id="IPR011050">
    <property type="entry name" value="Pectin_lyase_fold/virulence"/>
</dbReference>
<evidence type="ECO:0000259" key="4">
    <source>
        <dbReference type="Pfam" id="PF18962"/>
    </source>
</evidence>
<dbReference type="InterPro" id="IPR008979">
    <property type="entry name" value="Galactose-bd-like_sf"/>
</dbReference>
<reference evidence="6" key="1">
    <citation type="journal article" date="2019" name="Int. J. Syst. Evol. Microbiol.">
        <title>The Global Catalogue of Microorganisms (GCM) 10K type strain sequencing project: providing services to taxonomists for standard genome sequencing and annotation.</title>
        <authorList>
            <consortium name="The Broad Institute Genomics Platform"/>
            <consortium name="The Broad Institute Genome Sequencing Center for Infectious Disease"/>
            <person name="Wu L."/>
            <person name="Ma J."/>
        </authorList>
    </citation>
    <scope>NUCLEOTIDE SEQUENCE [LARGE SCALE GENOMIC DNA]</scope>
    <source>
        <strain evidence="6">CGMCC 4.7466</strain>
    </source>
</reference>
<feature type="domain" description="Right handed beta helix" evidence="3">
    <location>
        <begin position="275"/>
        <end position="433"/>
    </location>
</feature>
<dbReference type="RefSeq" id="WP_377066677.1">
    <property type="nucleotide sequence ID" value="NZ_JBHSJJ010000011.1"/>
</dbReference>
<protein>
    <submittedName>
        <fullName evidence="5">Malectin domain-containing carbohydrate-binding protein</fullName>
    </submittedName>
</protein>
<dbReference type="SUPFAM" id="SSF51126">
    <property type="entry name" value="Pectin lyase-like"/>
    <property type="match status" value="1"/>
</dbReference>
<dbReference type="PANTHER" id="PTHR36453">
    <property type="entry name" value="SECRETED PROTEIN-RELATED"/>
    <property type="match status" value="1"/>
</dbReference>
<organism evidence="5 6">
    <name type="scientific">Negadavirga shengliensis</name>
    <dbReference type="NCBI Taxonomy" id="1389218"/>
    <lineage>
        <taxon>Bacteria</taxon>
        <taxon>Pseudomonadati</taxon>
        <taxon>Bacteroidota</taxon>
        <taxon>Cytophagia</taxon>
        <taxon>Cytophagales</taxon>
        <taxon>Cyclobacteriaceae</taxon>
        <taxon>Negadavirga</taxon>
    </lineage>
</organism>
<proteinExistence type="predicted"/>
<evidence type="ECO:0000313" key="6">
    <source>
        <dbReference type="Proteomes" id="UP001595818"/>
    </source>
</evidence>
<feature type="signal peptide" evidence="1">
    <location>
        <begin position="1"/>
        <end position="23"/>
    </location>
</feature>
<dbReference type="Gene3D" id="2.160.20.10">
    <property type="entry name" value="Single-stranded right-handed beta-helix, Pectin lyase-like"/>
    <property type="match status" value="2"/>
</dbReference>
<feature type="domain" description="Malectin" evidence="2">
    <location>
        <begin position="996"/>
        <end position="1137"/>
    </location>
</feature>
<dbReference type="Gene3D" id="2.60.120.260">
    <property type="entry name" value="Galactose-binding domain-like"/>
    <property type="match status" value="1"/>
</dbReference>
<dbReference type="InterPro" id="IPR012334">
    <property type="entry name" value="Pectin_lyas_fold"/>
</dbReference>